<comment type="caution">
    <text evidence="2">The sequence shown here is derived from an EMBL/GenBank/DDBJ whole genome shotgun (WGS) entry which is preliminary data.</text>
</comment>
<feature type="non-terminal residue" evidence="2">
    <location>
        <position position="89"/>
    </location>
</feature>
<sequence>MIATCIRFDENGRQWKSTTQAPSASRSTYREVPISQTKPVSGVFVSGKPDAESHGGPQQNRSTTVRAKARPNAIPSYNQKGKRRFGDDE</sequence>
<feature type="region of interest" description="Disordered" evidence="1">
    <location>
        <begin position="14"/>
        <end position="89"/>
    </location>
</feature>
<name>A0ABR0M267_9PEZI</name>
<evidence type="ECO:0000313" key="3">
    <source>
        <dbReference type="Proteomes" id="UP001357485"/>
    </source>
</evidence>
<accession>A0ABR0M267</accession>
<gene>
    <name evidence="2" type="ORF">LTR16_010444</name>
</gene>
<feature type="compositionally biased region" description="Polar residues" evidence="1">
    <location>
        <begin position="56"/>
        <end position="65"/>
    </location>
</feature>
<dbReference type="Proteomes" id="UP001357485">
    <property type="component" value="Unassembled WGS sequence"/>
</dbReference>
<evidence type="ECO:0000313" key="2">
    <source>
        <dbReference type="EMBL" id="KAK5276965.1"/>
    </source>
</evidence>
<evidence type="ECO:0000256" key="1">
    <source>
        <dbReference type="SAM" id="MobiDB-lite"/>
    </source>
</evidence>
<reference evidence="2 3" key="1">
    <citation type="submission" date="2023-08" db="EMBL/GenBank/DDBJ databases">
        <title>Black Yeasts Isolated from many extreme environments.</title>
        <authorList>
            <person name="Coleine C."/>
            <person name="Stajich J.E."/>
            <person name="Selbmann L."/>
        </authorList>
    </citation>
    <scope>NUCLEOTIDE SEQUENCE [LARGE SCALE GENOMIC DNA]</scope>
    <source>
        <strain evidence="2 3">CCFEE 536</strain>
    </source>
</reference>
<feature type="compositionally biased region" description="Polar residues" evidence="1">
    <location>
        <begin position="14"/>
        <end position="27"/>
    </location>
</feature>
<protein>
    <submittedName>
        <fullName evidence="2">Uncharacterized protein</fullName>
    </submittedName>
</protein>
<organism evidence="2 3">
    <name type="scientific">Cryomyces antarcticus</name>
    <dbReference type="NCBI Taxonomy" id="329879"/>
    <lineage>
        <taxon>Eukaryota</taxon>
        <taxon>Fungi</taxon>
        <taxon>Dikarya</taxon>
        <taxon>Ascomycota</taxon>
        <taxon>Pezizomycotina</taxon>
        <taxon>Dothideomycetes</taxon>
        <taxon>Dothideomycetes incertae sedis</taxon>
        <taxon>Cryomyces</taxon>
    </lineage>
</organism>
<dbReference type="EMBL" id="JAVRRA010002972">
    <property type="protein sequence ID" value="KAK5276965.1"/>
    <property type="molecule type" value="Genomic_DNA"/>
</dbReference>
<keyword evidence="3" id="KW-1185">Reference proteome</keyword>
<proteinExistence type="predicted"/>